<proteinExistence type="predicted"/>
<name>A0A891GUK0_THANO</name>
<dbReference type="AlphaFoldDB" id="A0A891GUK0"/>
<organism evidence="1">
    <name type="scientific">Thalassiosira nordenskioeldii</name>
    <name type="common">Marine diatom</name>
    <dbReference type="NCBI Taxonomy" id="83372"/>
    <lineage>
        <taxon>Eukaryota</taxon>
        <taxon>Sar</taxon>
        <taxon>Stramenopiles</taxon>
        <taxon>Ochrophyta</taxon>
        <taxon>Bacillariophyta</taxon>
        <taxon>Coscinodiscophyceae</taxon>
        <taxon>Thalassiosirophycidae</taxon>
        <taxon>Thalassiosirales</taxon>
        <taxon>Thalassiosiraceae</taxon>
        <taxon>Thalassiosira</taxon>
    </lineage>
</organism>
<reference evidence="1" key="1">
    <citation type="journal article" date="2021" name="Mitochondrial DNA Part B Resour">
        <title>Complete mitochondrial genome of the harmful algal bloom species Thalassiosira nordenskioeldii (Mediophyceae, Bacillariophyta) from the east China sea.</title>
        <authorList>
            <person name="Liu K."/>
            <person name="Liu S."/>
            <person name="Chen Y."/>
            <person name="Liu F."/>
            <person name="Chen N."/>
        </authorList>
    </citation>
    <scope>NUCLEOTIDE SEQUENCE</scope>
    <source>
        <strain evidence="1">CNS00052</strain>
    </source>
</reference>
<protein>
    <submittedName>
        <fullName evidence="1">Uncharacterized protein</fullName>
    </submittedName>
</protein>
<keyword evidence="1" id="KW-0496">Mitochondrion</keyword>
<accession>A0A891GUK0</accession>
<gene>
    <name evidence="1" type="primary">orf131</name>
</gene>
<dbReference type="GeneID" id="67267284"/>
<evidence type="ECO:0000313" key="1">
    <source>
        <dbReference type="EMBL" id="QRK25932.1"/>
    </source>
</evidence>
<geneLocation type="mitochondrion" evidence="1"/>
<dbReference type="EMBL" id="MW387419">
    <property type="protein sequence ID" value="QRK25932.1"/>
    <property type="molecule type" value="Genomic_DNA"/>
</dbReference>
<sequence>MVWDAALVKAGAAVVYWVYDDGTMFLIHKVTEGYLPFNMPIDVSGSRFLLDTSIEARIRGSCIAGWAEVCTSQGPYPVYSSRVAEINPEPGLLRLVEFPTDLTDTTWGRSVQLIKPAKVDVVSGGFEATLL</sequence>
<dbReference type="RefSeq" id="YP_010164029.1">
    <property type="nucleotide sequence ID" value="NC_057471.1"/>
</dbReference>